<dbReference type="SMART" id="SM00490">
    <property type="entry name" value="HELICc"/>
    <property type="match status" value="1"/>
</dbReference>
<feature type="compositionally biased region" description="Basic and acidic residues" evidence="6">
    <location>
        <begin position="387"/>
        <end position="397"/>
    </location>
</feature>
<sequence>MLCRFDFSSYANIYVLRLLKPALLSAGSRSASSAVLKRASRPLRTRAKTQVRAAAVAPAVDRPQAQFKHLGLSQDLLTGLTEHKLLTPSEIQAVAIPKILQGKDVLLASHTGSGKTLAYLLPLIQLLRDEEARLGVQTRPNRPRVLILGPTRELADQILRVAKSLSHYAAFRSACVTGGSPLGKQSKMLAQPLDIVIATPQRIAQHADNGNLFFGDVRWLVLDEADTMFDAGFTPEVQRVLRPLRKRGDDSFQCILVAATLSKSIRKLLKEEFPGMLQVETKSLHKGVKDTRHTFLPVPSGVDKIEMLAQSAEGEVRKRRRTMIFCSSVDSCRAVEHALRERGLPTLCYHGDVPLDERGQAMQRFSGAEEGTRDALASADVHAGSSGRDDAPPHSRNDNSAITKGGLTDGSSQGVAEERPPLLVCSDLAARGLDIPGRVDHIINFDFPHSSIDYIHRSGRTGRFGAKGLVTSLVTRRDQVLAKRVEDALREGRSLDELSSVASEVPPHLRVKPETLQRKLAERKAEAAARKGTRGAARQKLGEPRKRPSRHPGQDPAEVRQGGPPQGKGKWAPTDGSSRGRGGMSRGGRGRSSRGGRGSSAPSRSGSSSSSYSYSGQQQESSSDNTSSGSGSRGGSPSRKYETQQQPVNLCASMPPGPPARPADL</sequence>
<dbReference type="Pfam" id="PF00271">
    <property type="entry name" value="Helicase_C"/>
    <property type="match status" value="2"/>
</dbReference>
<dbReference type="SUPFAM" id="SSF52540">
    <property type="entry name" value="P-loop containing nucleoside triphosphate hydrolases"/>
    <property type="match status" value="2"/>
</dbReference>
<dbReference type="PROSITE" id="PS51192">
    <property type="entry name" value="HELICASE_ATP_BIND_1"/>
    <property type="match status" value="1"/>
</dbReference>
<feature type="region of interest" description="Disordered" evidence="6">
    <location>
        <begin position="520"/>
        <end position="665"/>
    </location>
</feature>
<comment type="caution">
    <text evidence="10">The sequence shown here is derived from an EMBL/GenBank/DDBJ whole genome shotgun (WGS) entry which is preliminary data.</text>
</comment>
<evidence type="ECO:0008006" key="12">
    <source>
        <dbReference type="Google" id="ProtNLM"/>
    </source>
</evidence>
<feature type="compositionally biased region" description="Pro residues" evidence="6">
    <location>
        <begin position="655"/>
        <end position="665"/>
    </location>
</feature>
<dbReference type="Gene3D" id="3.40.50.300">
    <property type="entry name" value="P-loop containing nucleotide triphosphate hydrolases"/>
    <property type="match status" value="2"/>
</dbReference>
<feature type="domain" description="DEAD-box RNA helicase Q" evidence="9">
    <location>
        <begin position="65"/>
        <end position="93"/>
    </location>
</feature>
<dbReference type="EMBL" id="JALJOV010000192">
    <property type="protein sequence ID" value="KAK9866073.1"/>
    <property type="molecule type" value="Genomic_DNA"/>
</dbReference>
<dbReference type="InterPro" id="IPR011545">
    <property type="entry name" value="DEAD/DEAH_box_helicase_dom"/>
</dbReference>
<protein>
    <recommendedName>
        <fullName evidence="12">RNA helicase</fullName>
    </recommendedName>
</protein>
<name>A0AAW1TAV3_9CHLO</name>
<evidence type="ECO:0000313" key="11">
    <source>
        <dbReference type="Proteomes" id="UP001485043"/>
    </source>
</evidence>
<dbReference type="InterPro" id="IPR044742">
    <property type="entry name" value="DEAD/DEAH_RhlB"/>
</dbReference>
<feature type="short sequence motif" description="Q motif" evidence="5">
    <location>
        <begin position="65"/>
        <end position="93"/>
    </location>
</feature>
<accession>A0AAW1TAV3</accession>
<evidence type="ECO:0000256" key="5">
    <source>
        <dbReference type="PROSITE-ProRule" id="PRU00552"/>
    </source>
</evidence>
<feature type="compositionally biased region" description="Basic and acidic residues" evidence="6">
    <location>
        <begin position="520"/>
        <end position="529"/>
    </location>
</feature>
<dbReference type="GO" id="GO:0016787">
    <property type="term" value="F:hydrolase activity"/>
    <property type="evidence" value="ECO:0007669"/>
    <property type="project" value="UniProtKB-KW"/>
</dbReference>
<dbReference type="InterPro" id="IPR027417">
    <property type="entry name" value="P-loop_NTPase"/>
</dbReference>
<dbReference type="SMART" id="SM00487">
    <property type="entry name" value="DEXDc"/>
    <property type="match status" value="1"/>
</dbReference>
<feature type="domain" description="Helicase ATP-binding" evidence="7">
    <location>
        <begin position="96"/>
        <end position="279"/>
    </location>
</feature>
<evidence type="ECO:0000256" key="6">
    <source>
        <dbReference type="SAM" id="MobiDB-lite"/>
    </source>
</evidence>
<evidence type="ECO:0000256" key="1">
    <source>
        <dbReference type="ARBA" id="ARBA00022741"/>
    </source>
</evidence>
<dbReference type="Proteomes" id="UP001485043">
    <property type="component" value="Unassembled WGS sequence"/>
</dbReference>
<evidence type="ECO:0000259" key="9">
    <source>
        <dbReference type="PROSITE" id="PS51195"/>
    </source>
</evidence>
<dbReference type="CDD" id="cd18787">
    <property type="entry name" value="SF2_C_DEAD"/>
    <property type="match status" value="1"/>
</dbReference>
<keyword evidence="11" id="KW-1185">Reference proteome</keyword>
<dbReference type="AlphaFoldDB" id="A0AAW1TAV3"/>
<dbReference type="GO" id="GO:0005524">
    <property type="term" value="F:ATP binding"/>
    <property type="evidence" value="ECO:0007669"/>
    <property type="project" value="UniProtKB-KW"/>
</dbReference>
<keyword evidence="3" id="KW-0347">Helicase</keyword>
<dbReference type="GO" id="GO:0003724">
    <property type="term" value="F:RNA helicase activity"/>
    <property type="evidence" value="ECO:0007669"/>
    <property type="project" value="InterPro"/>
</dbReference>
<dbReference type="PROSITE" id="PS51194">
    <property type="entry name" value="HELICASE_CTER"/>
    <property type="match status" value="1"/>
</dbReference>
<keyword evidence="2" id="KW-0378">Hydrolase</keyword>
<feature type="compositionally biased region" description="Low complexity" evidence="6">
    <location>
        <begin position="599"/>
        <end position="638"/>
    </location>
</feature>
<evidence type="ECO:0000256" key="4">
    <source>
        <dbReference type="ARBA" id="ARBA00022840"/>
    </source>
</evidence>
<evidence type="ECO:0000259" key="7">
    <source>
        <dbReference type="PROSITE" id="PS51192"/>
    </source>
</evidence>
<feature type="domain" description="Helicase C-terminal" evidence="8">
    <location>
        <begin position="304"/>
        <end position="506"/>
    </location>
</feature>
<dbReference type="InterPro" id="IPR001650">
    <property type="entry name" value="Helicase_C-like"/>
</dbReference>
<evidence type="ECO:0000259" key="8">
    <source>
        <dbReference type="PROSITE" id="PS51194"/>
    </source>
</evidence>
<evidence type="ECO:0000256" key="3">
    <source>
        <dbReference type="ARBA" id="ARBA00022806"/>
    </source>
</evidence>
<dbReference type="GO" id="GO:0003676">
    <property type="term" value="F:nucleic acid binding"/>
    <property type="evidence" value="ECO:0007669"/>
    <property type="project" value="InterPro"/>
</dbReference>
<proteinExistence type="predicted"/>
<keyword evidence="1" id="KW-0547">Nucleotide-binding</keyword>
<gene>
    <name evidence="10" type="ORF">WJX84_001661</name>
</gene>
<dbReference type="CDD" id="cd00268">
    <property type="entry name" value="DEADc"/>
    <property type="match status" value="1"/>
</dbReference>
<feature type="region of interest" description="Disordered" evidence="6">
    <location>
        <begin position="364"/>
        <end position="418"/>
    </location>
</feature>
<reference evidence="10 11" key="1">
    <citation type="journal article" date="2024" name="Nat. Commun.">
        <title>Phylogenomics reveals the evolutionary origins of lichenization in chlorophyte algae.</title>
        <authorList>
            <person name="Puginier C."/>
            <person name="Libourel C."/>
            <person name="Otte J."/>
            <person name="Skaloud P."/>
            <person name="Haon M."/>
            <person name="Grisel S."/>
            <person name="Petersen M."/>
            <person name="Berrin J.G."/>
            <person name="Delaux P.M."/>
            <person name="Dal Grande F."/>
            <person name="Keller J."/>
        </authorList>
    </citation>
    <scope>NUCLEOTIDE SEQUENCE [LARGE SCALE GENOMIC DNA]</scope>
    <source>
        <strain evidence="10 11">SAG 2523</strain>
    </source>
</reference>
<dbReference type="Pfam" id="PF00270">
    <property type="entry name" value="DEAD"/>
    <property type="match status" value="1"/>
</dbReference>
<dbReference type="PANTHER" id="PTHR47960">
    <property type="entry name" value="DEAD-BOX ATP-DEPENDENT RNA HELICASE 50"/>
    <property type="match status" value="1"/>
</dbReference>
<dbReference type="InterPro" id="IPR014001">
    <property type="entry name" value="Helicase_ATP-bd"/>
</dbReference>
<evidence type="ECO:0000256" key="2">
    <source>
        <dbReference type="ARBA" id="ARBA00022801"/>
    </source>
</evidence>
<keyword evidence="4" id="KW-0067">ATP-binding</keyword>
<organism evidence="10 11">
    <name type="scientific">Apatococcus fuscideae</name>
    <dbReference type="NCBI Taxonomy" id="2026836"/>
    <lineage>
        <taxon>Eukaryota</taxon>
        <taxon>Viridiplantae</taxon>
        <taxon>Chlorophyta</taxon>
        <taxon>core chlorophytes</taxon>
        <taxon>Trebouxiophyceae</taxon>
        <taxon>Chlorellales</taxon>
        <taxon>Chlorellaceae</taxon>
        <taxon>Apatococcus</taxon>
    </lineage>
</organism>
<evidence type="ECO:0000313" key="10">
    <source>
        <dbReference type="EMBL" id="KAK9866073.1"/>
    </source>
</evidence>
<dbReference type="InterPro" id="IPR014014">
    <property type="entry name" value="RNA_helicase_DEAD_Q_motif"/>
</dbReference>
<dbReference type="PROSITE" id="PS51195">
    <property type="entry name" value="Q_MOTIF"/>
    <property type="match status" value="1"/>
</dbReference>